<feature type="compositionally biased region" description="Low complexity" evidence="1">
    <location>
        <begin position="18"/>
        <end position="35"/>
    </location>
</feature>
<proteinExistence type="predicted"/>
<dbReference type="Proteomes" id="UP001472866">
    <property type="component" value="Chromosome 12"/>
</dbReference>
<keyword evidence="2" id="KW-1133">Transmembrane helix</keyword>
<sequence length="170" mass="17605">MVRILSSGEIVADDDPRAAATSRPSAAASSSSLPNAPLPSPPVHLTHRRRAQGSGQAGRGGSEGGSTARPAAGAGGVQLVHRDSAFLGLPDVDFLGTRFQGAHVLVVVGSFFFIGWRAIFVALLVWCMATQPGAQQQQERKSGGDPRSADPASPDINKKLFTGKGHRLGS</sequence>
<evidence type="ECO:0000256" key="2">
    <source>
        <dbReference type="SAM" id="Phobius"/>
    </source>
</evidence>
<accession>A0AAX4PHV9</accession>
<reference evidence="3 4" key="1">
    <citation type="submission" date="2024-03" db="EMBL/GenBank/DDBJ databases">
        <title>Complete genome sequence of the green alga Chloropicon roscoffensis RCC1871.</title>
        <authorList>
            <person name="Lemieux C."/>
            <person name="Pombert J.-F."/>
            <person name="Otis C."/>
            <person name="Turmel M."/>
        </authorList>
    </citation>
    <scope>NUCLEOTIDE SEQUENCE [LARGE SCALE GENOMIC DNA]</scope>
    <source>
        <strain evidence="3 4">RCC1871</strain>
    </source>
</reference>
<dbReference type="EMBL" id="CP151512">
    <property type="protein sequence ID" value="WZN65522.1"/>
    <property type="molecule type" value="Genomic_DNA"/>
</dbReference>
<evidence type="ECO:0000313" key="4">
    <source>
        <dbReference type="Proteomes" id="UP001472866"/>
    </source>
</evidence>
<keyword evidence="2" id="KW-0812">Transmembrane</keyword>
<dbReference type="PANTHER" id="PTHR33690:SF3">
    <property type="entry name" value="UBIQUITIN-LIKE DOMAIN-CONTAINING PROTEIN"/>
    <property type="match status" value="1"/>
</dbReference>
<feature type="transmembrane region" description="Helical" evidence="2">
    <location>
        <begin position="104"/>
        <end position="126"/>
    </location>
</feature>
<protein>
    <submittedName>
        <fullName evidence="3">Uncharacterized protein</fullName>
    </submittedName>
</protein>
<evidence type="ECO:0000313" key="3">
    <source>
        <dbReference type="EMBL" id="WZN65522.1"/>
    </source>
</evidence>
<feature type="region of interest" description="Disordered" evidence="1">
    <location>
        <begin position="13"/>
        <end position="72"/>
    </location>
</feature>
<keyword evidence="4" id="KW-1185">Reference proteome</keyword>
<feature type="compositionally biased region" description="Basic and acidic residues" evidence="1">
    <location>
        <begin position="138"/>
        <end position="148"/>
    </location>
</feature>
<dbReference type="PANTHER" id="PTHR33690">
    <property type="entry name" value="DUF4605 DOMAIN-CONTAINING PROTEIN"/>
    <property type="match status" value="1"/>
</dbReference>
<name>A0AAX4PHV9_9CHLO</name>
<evidence type="ECO:0000256" key="1">
    <source>
        <dbReference type="SAM" id="MobiDB-lite"/>
    </source>
</evidence>
<organism evidence="3 4">
    <name type="scientific">Chloropicon roscoffensis</name>
    <dbReference type="NCBI Taxonomy" id="1461544"/>
    <lineage>
        <taxon>Eukaryota</taxon>
        <taxon>Viridiplantae</taxon>
        <taxon>Chlorophyta</taxon>
        <taxon>Chloropicophyceae</taxon>
        <taxon>Chloropicales</taxon>
        <taxon>Chloropicaceae</taxon>
        <taxon>Chloropicon</taxon>
    </lineage>
</organism>
<feature type="region of interest" description="Disordered" evidence="1">
    <location>
        <begin position="134"/>
        <end position="170"/>
    </location>
</feature>
<dbReference type="AlphaFoldDB" id="A0AAX4PHV9"/>
<gene>
    <name evidence="3" type="ORF">HKI87_12g70810</name>
</gene>
<feature type="compositionally biased region" description="Gly residues" evidence="1">
    <location>
        <begin position="55"/>
        <end position="64"/>
    </location>
</feature>
<dbReference type="InterPro" id="IPR052502">
    <property type="entry name" value="FAM241_domain"/>
</dbReference>
<keyword evidence="2" id="KW-0472">Membrane</keyword>